<proteinExistence type="predicted"/>
<sequence length="158" mass="17620">MTKVSKWAITAFCSVLLAGCGSSQDKAEELVKLMGMDVQYKMVVQVATSGYASKYREVAPEKIKAVIEGNISLDLLKDTLVQVYADHFDADELELMIEANKHPDQAMKIIMGSKDGMKLAKKSMDVQVDLQRDMAKAFEDRDVDIVDELDDLRKEARG</sequence>
<organism evidence="1 2">
    <name type="scientific">Pseudomonas veronii 1YdBTEX2</name>
    <dbReference type="NCBI Taxonomy" id="1295141"/>
    <lineage>
        <taxon>Bacteria</taxon>
        <taxon>Pseudomonadati</taxon>
        <taxon>Pseudomonadota</taxon>
        <taxon>Gammaproteobacteria</taxon>
        <taxon>Pseudomonadales</taxon>
        <taxon>Pseudomonadaceae</taxon>
        <taxon>Pseudomonas</taxon>
    </lineage>
</organism>
<dbReference type="AlphaFoldDB" id="A0A1D3K7G6"/>
<dbReference type="Proteomes" id="UP000245431">
    <property type="component" value="Chromosome PVE_r2"/>
</dbReference>
<name>A0A1D3K7G6_PSEVE</name>
<evidence type="ECO:0000313" key="1">
    <source>
        <dbReference type="EMBL" id="SBW84151.1"/>
    </source>
</evidence>
<protein>
    <recommendedName>
        <fullName evidence="3">Lipoprotein</fullName>
    </recommendedName>
</protein>
<dbReference type="PROSITE" id="PS51257">
    <property type="entry name" value="PROKAR_LIPOPROTEIN"/>
    <property type="match status" value="1"/>
</dbReference>
<evidence type="ECO:0000313" key="2">
    <source>
        <dbReference type="Proteomes" id="UP000245431"/>
    </source>
</evidence>
<evidence type="ECO:0008006" key="3">
    <source>
        <dbReference type="Google" id="ProtNLM"/>
    </source>
</evidence>
<dbReference type="EMBL" id="LT599584">
    <property type="protein sequence ID" value="SBW84151.1"/>
    <property type="molecule type" value="Genomic_DNA"/>
</dbReference>
<accession>A0A1D3K7G6</accession>
<gene>
    <name evidence="1" type="ORF">PVE_R2G0121</name>
</gene>
<reference evidence="2" key="1">
    <citation type="submission" date="2016-07" db="EMBL/GenBank/DDBJ databases">
        <authorList>
            <person name="Florea S."/>
            <person name="Webb J.S."/>
            <person name="Jaromczyk J."/>
            <person name="Schardl C.L."/>
        </authorList>
    </citation>
    <scope>NUCLEOTIDE SEQUENCE [LARGE SCALE GENOMIC DNA]</scope>
    <source>
        <strain evidence="2">1YdBTEX2</strain>
    </source>
</reference>